<name>A0A562T006_CHIJA</name>
<feature type="transmembrane region" description="Helical" evidence="1">
    <location>
        <begin position="7"/>
        <end position="24"/>
    </location>
</feature>
<keyword evidence="1" id="KW-0472">Membrane</keyword>
<feature type="transmembrane region" description="Helical" evidence="1">
    <location>
        <begin position="44"/>
        <end position="64"/>
    </location>
</feature>
<evidence type="ECO:0000313" key="2">
    <source>
        <dbReference type="EMBL" id="TWI86875.1"/>
    </source>
</evidence>
<accession>A0A562T006</accession>
<keyword evidence="1" id="KW-1133">Transmembrane helix</keyword>
<dbReference type="EMBL" id="VLLG01000004">
    <property type="protein sequence ID" value="TWI86875.1"/>
    <property type="molecule type" value="Genomic_DNA"/>
</dbReference>
<reference evidence="2 3" key="1">
    <citation type="journal article" date="2013" name="Stand. Genomic Sci.">
        <title>Genomic Encyclopedia of Type Strains, Phase I: The one thousand microbial genomes (KMG-I) project.</title>
        <authorList>
            <person name="Kyrpides N.C."/>
            <person name="Woyke T."/>
            <person name="Eisen J.A."/>
            <person name="Garrity G."/>
            <person name="Lilburn T.G."/>
            <person name="Beck B.J."/>
            <person name="Whitman W.B."/>
            <person name="Hugenholtz P."/>
            <person name="Klenk H.P."/>
        </authorList>
    </citation>
    <scope>NUCLEOTIDE SEQUENCE [LARGE SCALE GENOMIC DNA]</scope>
    <source>
        <strain evidence="2 3">DSM 13484</strain>
    </source>
</reference>
<protein>
    <submittedName>
        <fullName evidence="2">Uncharacterized protein</fullName>
    </submittedName>
</protein>
<proteinExistence type="predicted"/>
<keyword evidence="1" id="KW-0812">Transmembrane</keyword>
<evidence type="ECO:0000313" key="3">
    <source>
        <dbReference type="Proteomes" id="UP000316778"/>
    </source>
</evidence>
<organism evidence="2 3">
    <name type="scientific">Chitinophaga japonensis</name>
    <name type="common">Flexibacter japonensis</name>
    <dbReference type="NCBI Taxonomy" id="104662"/>
    <lineage>
        <taxon>Bacteria</taxon>
        <taxon>Pseudomonadati</taxon>
        <taxon>Bacteroidota</taxon>
        <taxon>Chitinophagia</taxon>
        <taxon>Chitinophagales</taxon>
        <taxon>Chitinophagaceae</taxon>
        <taxon>Chitinophaga</taxon>
    </lineage>
</organism>
<feature type="transmembrane region" description="Helical" evidence="1">
    <location>
        <begin position="73"/>
        <end position="90"/>
    </location>
</feature>
<comment type="caution">
    <text evidence="2">The sequence shown here is derived from an EMBL/GenBank/DDBJ whole genome shotgun (WGS) entry which is preliminary data.</text>
</comment>
<dbReference type="Proteomes" id="UP000316778">
    <property type="component" value="Unassembled WGS sequence"/>
</dbReference>
<keyword evidence="3" id="KW-1185">Reference proteome</keyword>
<dbReference type="RefSeq" id="WP_145717022.1">
    <property type="nucleotide sequence ID" value="NZ_BAAAFY010000004.1"/>
</dbReference>
<dbReference type="AlphaFoldDB" id="A0A562T006"/>
<evidence type="ECO:0000256" key="1">
    <source>
        <dbReference type="SAM" id="Phobius"/>
    </source>
</evidence>
<sequence>MRLVKFLLKFVFICNLCYLAGWLLRMTEQSGDLSPVFKHMVVLGYLVALPANIITSLLAIILLLARKVSWAELPGYLLILNLIILIVQILV</sequence>
<gene>
    <name evidence="2" type="ORF">LX66_4142</name>
</gene>